<protein>
    <submittedName>
        <fullName evidence="1">Uncharacterized protein</fullName>
    </submittedName>
</protein>
<dbReference type="OrthoDB" id="10396225at2759"/>
<evidence type="ECO:0000313" key="2">
    <source>
        <dbReference type="Proteomes" id="UP000287033"/>
    </source>
</evidence>
<organism evidence="1 2">
    <name type="scientific">Chiloscyllium punctatum</name>
    <name type="common">Brownbanded bambooshark</name>
    <name type="synonym">Hemiscyllium punctatum</name>
    <dbReference type="NCBI Taxonomy" id="137246"/>
    <lineage>
        <taxon>Eukaryota</taxon>
        <taxon>Metazoa</taxon>
        <taxon>Chordata</taxon>
        <taxon>Craniata</taxon>
        <taxon>Vertebrata</taxon>
        <taxon>Chondrichthyes</taxon>
        <taxon>Elasmobranchii</taxon>
        <taxon>Galeomorphii</taxon>
        <taxon>Galeoidea</taxon>
        <taxon>Orectolobiformes</taxon>
        <taxon>Hemiscylliidae</taxon>
        <taxon>Chiloscyllium</taxon>
    </lineage>
</organism>
<reference evidence="1 2" key="1">
    <citation type="journal article" date="2018" name="Nat. Ecol. Evol.">
        <title>Shark genomes provide insights into elasmobranch evolution and the origin of vertebrates.</title>
        <authorList>
            <person name="Hara Y"/>
            <person name="Yamaguchi K"/>
            <person name="Onimaru K"/>
            <person name="Kadota M"/>
            <person name="Koyanagi M"/>
            <person name="Keeley SD"/>
            <person name="Tatsumi K"/>
            <person name="Tanaka K"/>
            <person name="Motone F"/>
            <person name="Kageyama Y"/>
            <person name="Nozu R"/>
            <person name="Adachi N"/>
            <person name="Nishimura O"/>
            <person name="Nakagawa R"/>
            <person name="Tanegashima C"/>
            <person name="Kiyatake I"/>
            <person name="Matsumoto R"/>
            <person name="Murakumo K"/>
            <person name="Nishida K"/>
            <person name="Terakita A"/>
            <person name="Kuratani S"/>
            <person name="Sato K"/>
            <person name="Hyodo S Kuraku.S."/>
        </authorList>
    </citation>
    <scope>NUCLEOTIDE SEQUENCE [LARGE SCALE GENOMIC DNA]</scope>
</reference>
<dbReference type="AlphaFoldDB" id="A0A401SGE3"/>
<accession>A0A401SGE3</accession>
<gene>
    <name evidence="1" type="ORF">chiPu_0007886</name>
</gene>
<dbReference type="OMA" id="IAIKWID"/>
<name>A0A401SGE3_CHIPU</name>
<evidence type="ECO:0000313" key="1">
    <source>
        <dbReference type="EMBL" id="GCC29444.1"/>
    </source>
</evidence>
<proteinExistence type="predicted"/>
<dbReference type="EMBL" id="BEZZ01000251">
    <property type="protein sequence ID" value="GCC29444.1"/>
    <property type="molecule type" value="Genomic_DNA"/>
</dbReference>
<sequence length="141" mass="15825">MGALTSSACALSKEEWEVCFREKLSTPNQKSNISMYAPYTGKVDDGSLMKPIEVEEVEIAIKWIDEHSATGADGLKLKDIRSIHEEEETPLPCLFSLWLKSSTISESLKKGRTVLIHKCEDKDCLKSIDNWRPITIGPMLL</sequence>
<dbReference type="STRING" id="137246.A0A401SGE3"/>
<comment type="caution">
    <text evidence="1">The sequence shown here is derived from an EMBL/GenBank/DDBJ whole genome shotgun (WGS) entry which is preliminary data.</text>
</comment>
<keyword evidence="2" id="KW-1185">Reference proteome</keyword>
<dbReference type="Proteomes" id="UP000287033">
    <property type="component" value="Unassembled WGS sequence"/>
</dbReference>